<evidence type="ECO:0000313" key="3">
    <source>
        <dbReference type="Proteomes" id="UP000499080"/>
    </source>
</evidence>
<evidence type="ECO:0000256" key="1">
    <source>
        <dbReference type="SAM" id="Phobius"/>
    </source>
</evidence>
<keyword evidence="1" id="KW-0472">Membrane</keyword>
<keyword evidence="1" id="KW-1133">Transmembrane helix</keyword>
<keyword evidence="1" id="KW-0812">Transmembrane</keyword>
<organism evidence="2 3">
    <name type="scientific">Araneus ventricosus</name>
    <name type="common">Orbweaver spider</name>
    <name type="synonym">Epeira ventricosa</name>
    <dbReference type="NCBI Taxonomy" id="182803"/>
    <lineage>
        <taxon>Eukaryota</taxon>
        <taxon>Metazoa</taxon>
        <taxon>Ecdysozoa</taxon>
        <taxon>Arthropoda</taxon>
        <taxon>Chelicerata</taxon>
        <taxon>Arachnida</taxon>
        <taxon>Araneae</taxon>
        <taxon>Araneomorphae</taxon>
        <taxon>Entelegynae</taxon>
        <taxon>Araneoidea</taxon>
        <taxon>Araneidae</taxon>
        <taxon>Araneus</taxon>
    </lineage>
</organism>
<gene>
    <name evidence="2" type="ORF">AVEN_123967_1</name>
</gene>
<keyword evidence="3" id="KW-1185">Reference proteome</keyword>
<evidence type="ECO:0000313" key="2">
    <source>
        <dbReference type="EMBL" id="GBM13548.1"/>
    </source>
</evidence>
<accession>A0A4Y2DBZ7</accession>
<dbReference type="EMBL" id="BGPR01000330">
    <property type="protein sequence ID" value="GBM13548.1"/>
    <property type="molecule type" value="Genomic_DNA"/>
</dbReference>
<feature type="transmembrane region" description="Helical" evidence="1">
    <location>
        <begin position="20"/>
        <end position="41"/>
    </location>
</feature>
<dbReference type="AlphaFoldDB" id="A0A4Y2DBZ7"/>
<comment type="caution">
    <text evidence="2">The sequence shown here is derived from an EMBL/GenBank/DDBJ whole genome shotgun (WGS) entry which is preliminary data.</text>
</comment>
<name>A0A4Y2DBZ7_ARAVE</name>
<reference evidence="2 3" key="1">
    <citation type="journal article" date="2019" name="Sci. Rep.">
        <title>Orb-weaving spider Araneus ventricosus genome elucidates the spidroin gene catalogue.</title>
        <authorList>
            <person name="Kono N."/>
            <person name="Nakamura H."/>
            <person name="Ohtoshi R."/>
            <person name="Moran D.A.P."/>
            <person name="Shinohara A."/>
            <person name="Yoshida Y."/>
            <person name="Fujiwara M."/>
            <person name="Mori M."/>
            <person name="Tomita M."/>
            <person name="Arakawa K."/>
        </authorList>
    </citation>
    <scope>NUCLEOTIDE SEQUENCE [LARGE SCALE GENOMIC DNA]</scope>
</reference>
<protein>
    <submittedName>
        <fullName evidence="2">Uncharacterized protein</fullName>
    </submittedName>
</protein>
<sequence length="117" mass="13581">MLWESLNMYDKYDPGIARAALLTFSRYLWYLTEVAVIMSFIENKVRDFEMNISTSLMKYKANEKSLPTGVPVFPVLNHTSKLQKLVKPKLWLIFHLLNSDEAWLKNNPGKKISGSKK</sequence>
<dbReference type="Proteomes" id="UP000499080">
    <property type="component" value="Unassembled WGS sequence"/>
</dbReference>
<proteinExistence type="predicted"/>